<dbReference type="EC" id="2.1.3.1" evidence="3"/>
<evidence type="ECO:0000259" key="2">
    <source>
        <dbReference type="PROSITE" id="PS50980"/>
    </source>
</evidence>
<feature type="domain" description="CoA carboxyltransferase N-terminal" evidence="2">
    <location>
        <begin position="1"/>
        <end position="251"/>
    </location>
</feature>
<dbReference type="InterPro" id="IPR034733">
    <property type="entry name" value="AcCoA_carboxyl_beta"/>
</dbReference>
<keyword evidence="1 3" id="KW-0808">Transferase</keyword>
<dbReference type="GO" id="GO:0005975">
    <property type="term" value="P:carbohydrate metabolic process"/>
    <property type="evidence" value="ECO:0007669"/>
    <property type="project" value="InterPro"/>
</dbReference>
<dbReference type="PROSITE" id="PS50980">
    <property type="entry name" value="COA_CT_NTER"/>
    <property type="match status" value="1"/>
</dbReference>
<keyword evidence="4" id="KW-1185">Reference proteome</keyword>
<dbReference type="InterPro" id="IPR011762">
    <property type="entry name" value="COA_CT_N"/>
</dbReference>
<dbReference type="EMBL" id="LT960614">
    <property type="protein sequence ID" value="SON54034.1"/>
    <property type="molecule type" value="Genomic_DNA"/>
</dbReference>
<dbReference type="Pfam" id="PF01039">
    <property type="entry name" value="Carboxyl_trans"/>
    <property type="match status" value="1"/>
</dbReference>
<dbReference type="Proteomes" id="UP000223606">
    <property type="component" value="Chromosome 1"/>
</dbReference>
<dbReference type="Gene3D" id="3.90.226.10">
    <property type="entry name" value="2-enoyl-CoA Hydratase, Chain A, domain 1"/>
    <property type="match status" value="1"/>
</dbReference>
<reference evidence="4" key="1">
    <citation type="submission" date="2017-09" db="EMBL/GenBank/DDBJ databases">
        <title>Genome sequence of Nannocystis excedens DSM 71.</title>
        <authorList>
            <person name="Blom J."/>
        </authorList>
    </citation>
    <scope>NUCLEOTIDE SEQUENCE [LARGE SCALE GENOMIC DNA]</scope>
    <source>
        <strain evidence="4">type strain: E19</strain>
    </source>
</reference>
<protein>
    <submittedName>
        <fullName evidence="3">Methylmalonyl-CoA carboxyltransferase 12S subunit</fullName>
        <ecNumber evidence="3">2.1.3.1</ecNumber>
    </submittedName>
</protein>
<sequence>MADMEMDRDLLSVGASWFLSTARERLDGFLDAGSFVEVLPPTERQVSPHLDLFGLPAAFDDGMIVGRGRLGGREILVAAQEGQFMGGTFAEVSGAKLVGLLRAAALGPDRPAAVCILFDSGGVRLQEANAGELAVAEVMRAIFNTRRAGIPVIALVGGRAGAFGGAGLAAATCSSIVICEQGRTGVSGPEVIETNEGVEEFDSRDKALVWGVTGGRARRILGGADIYVEDGASAFRAGALAALEAARVPDLSALKAEQRRLANRISQAGDARSVRELWSRFGIADAEAARNMSDPDFQQLVSSVQEGSHAAR</sequence>
<dbReference type="NCBIfam" id="TIGR03133">
    <property type="entry name" value="malonate_beta"/>
    <property type="match status" value="1"/>
</dbReference>
<organism evidence="3 4">
    <name type="scientific">Hartmannibacter diazotrophicus</name>
    <dbReference type="NCBI Taxonomy" id="1482074"/>
    <lineage>
        <taxon>Bacteria</taxon>
        <taxon>Pseudomonadati</taxon>
        <taxon>Pseudomonadota</taxon>
        <taxon>Alphaproteobacteria</taxon>
        <taxon>Hyphomicrobiales</taxon>
        <taxon>Pleomorphomonadaceae</taxon>
        <taxon>Hartmannibacter</taxon>
    </lineage>
</organism>
<dbReference type="PANTHER" id="PTHR42995:SF1">
    <property type="entry name" value="MALONATE DECARBOXYLASE BETA SUBUNIT"/>
    <property type="match status" value="1"/>
</dbReference>
<dbReference type="GO" id="GO:2001295">
    <property type="term" value="P:malonyl-CoA biosynthetic process"/>
    <property type="evidence" value="ECO:0007669"/>
    <property type="project" value="TreeGrafter"/>
</dbReference>
<dbReference type="GO" id="GO:0006633">
    <property type="term" value="P:fatty acid biosynthetic process"/>
    <property type="evidence" value="ECO:0007669"/>
    <property type="project" value="TreeGrafter"/>
</dbReference>
<dbReference type="RefSeq" id="WP_197708089.1">
    <property type="nucleotide sequence ID" value="NZ_LT960614.1"/>
</dbReference>
<dbReference type="KEGG" id="hdi:HDIA_0493"/>
<evidence type="ECO:0000313" key="4">
    <source>
        <dbReference type="Proteomes" id="UP000223606"/>
    </source>
</evidence>
<dbReference type="PANTHER" id="PTHR42995">
    <property type="entry name" value="ACETYL-COENZYME A CARBOXYLASE CARBOXYL TRANSFERASE SUBUNIT BETA, CHLOROPLASTIC"/>
    <property type="match status" value="1"/>
</dbReference>
<dbReference type="InterPro" id="IPR029045">
    <property type="entry name" value="ClpP/crotonase-like_dom_sf"/>
</dbReference>
<evidence type="ECO:0000313" key="3">
    <source>
        <dbReference type="EMBL" id="SON54034.1"/>
    </source>
</evidence>
<evidence type="ECO:0000256" key="1">
    <source>
        <dbReference type="ARBA" id="ARBA00022679"/>
    </source>
</evidence>
<dbReference type="SUPFAM" id="SSF52096">
    <property type="entry name" value="ClpP/crotonase"/>
    <property type="match status" value="1"/>
</dbReference>
<name>A0A2C9D1C5_9HYPH</name>
<dbReference type="InterPro" id="IPR017556">
    <property type="entry name" value="Malonate_beta"/>
</dbReference>
<proteinExistence type="predicted"/>
<dbReference type="AlphaFoldDB" id="A0A2C9D1C5"/>
<dbReference type="NCBIfam" id="NF005530">
    <property type="entry name" value="PRK07189.1"/>
    <property type="match status" value="1"/>
</dbReference>
<dbReference type="GO" id="GO:0003989">
    <property type="term" value="F:acetyl-CoA carboxylase activity"/>
    <property type="evidence" value="ECO:0007669"/>
    <property type="project" value="TreeGrafter"/>
</dbReference>
<accession>A0A2C9D1C5</accession>
<gene>
    <name evidence="3" type="ORF">HDIA_0493</name>
</gene>
<dbReference type="GO" id="GO:0016831">
    <property type="term" value="F:carboxy-lyase activity"/>
    <property type="evidence" value="ECO:0007669"/>
    <property type="project" value="InterPro"/>
</dbReference>
<dbReference type="GO" id="GO:0047154">
    <property type="term" value="F:methylmalonyl-CoA carboxytransferase activity"/>
    <property type="evidence" value="ECO:0007669"/>
    <property type="project" value="UniProtKB-EC"/>
</dbReference>